<feature type="transmembrane region" description="Helical" evidence="6">
    <location>
        <begin position="12"/>
        <end position="33"/>
    </location>
</feature>
<feature type="transmembrane region" description="Helical" evidence="6">
    <location>
        <begin position="474"/>
        <end position="493"/>
    </location>
</feature>
<evidence type="ECO:0000256" key="6">
    <source>
        <dbReference type="SAM" id="Phobius"/>
    </source>
</evidence>
<dbReference type="PANTHER" id="PTHR30250:SF21">
    <property type="entry name" value="LIPID II FLIPPASE MURJ"/>
    <property type="match status" value="1"/>
</dbReference>
<evidence type="ECO:0000256" key="3">
    <source>
        <dbReference type="ARBA" id="ARBA00022692"/>
    </source>
</evidence>
<feature type="transmembrane region" description="Helical" evidence="6">
    <location>
        <begin position="379"/>
        <end position="404"/>
    </location>
</feature>
<keyword evidence="3 6" id="KW-0812">Transmembrane</keyword>
<dbReference type="InterPro" id="IPR002797">
    <property type="entry name" value="Polysacc_synth"/>
</dbReference>
<dbReference type="CDD" id="cd13124">
    <property type="entry name" value="MATE_SpoVB_like"/>
    <property type="match status" value="1"/>
</dbReference>
<feature type="transmembrane region" description="Helical" evidence="6">
    <location>
        <begin position="307"/>
        <end position="328"/>
    </location>
</feature>
<dbReference type="InterPro" id="IPR024923">
    <property type="entry name" value="PG_synth_SpoVB"/>
</dbReference>
<keyword evidence="4 6" id="KW-1133">Transmembrane helix</keyword>
<dbReference type="InterPro" id="IPR050833">
    <property type="entry name" value="Poly_Biosynth_Transport"/>
</dbReference>
<sequence length="553" mass="59535">MGNKKRKNTTSFLAQGTILAAASLISRVIGLIYRMPLTAIIGDTGNDYYGSAYTIYNILLIISSYSLPLAVSKLVSANISQGRRRNVYRILKCALIFALVSGTAAAAILYFGADFITGTLLRTPLCIFALKVLVPVLVIVAVLGVMRGFFQGLGTMMPSAVSQILEQIVNAIVSVWAAYVLFSYGSKAGALLGNAEDYGAAYGAAGGTIGTAAGALSALLFAGFVLVVYLRVFKKTLRKERKTSADSYGEIFKLLIITIIPVLVSSTIYNCNATIDQAVYKNIAAWQGYSKTDYGTWNGIYTGKYQVLINVPLAIASSLAASSVPALSAAYASGKRGEAKRQIGLATRFIMVVAFPCAVGMGVLASPILQMLFGDSSKLAARMLQTGSVAIIFFSLSTLSNGLLQGMNRMKEPIKNAVIALALHLIILVALMLGLDLNIFAVIIANACFGLIMCILNARSIRRYSGYRQEVRRTFFVPAVSAAGMGVVVWLVYRLFLYLLRSNLIATLVSIVAGVFTYATLLLMLKGLTEQEILRFPKGRTLVKLARKMHLLR</sequence>
<protein>
    <submittedName>
        <fullName evidence="7">Polysaccharide biosynthesis protein</fullName>
    </submittedName>
</protein>
<evidence type="ECO:0000256" key="1">
    <source>
        <dbReference type="ARBA" id="ARBA00004651"/>
    </source>
</evidence>
<dbReference type="PIRSF" id="PIRSF038958">
    <property type="entry name" value="PG_synth_SpoVB"/>
    <property type="match status" value="1"/>
</dbReference>
<keyword evidence="5 6" id="KW-0472">Membrane</keyword>
<evidence type="ECO:0000313" key="7">
    <source>
        <dbReference type="EMBL" id="RGS42108.1"/>
    </source>
</evidence>
<evidence type="ECO:0000256" key="2">
    <source>
        <dbReference type="ARBA" id="ARBA00022475"/>
    </source>
</evidence>
<feature type="transmembrane region" description="Helical" evidence="6">
    <location>
        <begin position="167"/>
        <end position="185"/>
    </location>
</feature>
<dbReference type="AlphaFoldDB" id="A0A395VC26"/>
<accession>A0A395VC26</accession>
<comment type="caution">
    <text evidence="7">The sequence shown here is derived from an EMBL/GenBank/DDBJ whole genome shotgun (WGS) entry which is preliminary data.</text>
</comment>
<dbReference type="Pfam" id="PF01943">
    <property type="entry name" value="Polysacc_synt"/>
    <property type="match status" value="1"/>
</dbReference>
<feature type="transmembrane region" description="Helical" evidence="6">
    <location>
        <begin position="93"/>
        <end position="113"/>
    </location>
</feature>
<feature type="transmembrane region" description="Helical" evidence="6">
    <location>
        <begin position="505"/>
        <end position="525"/>
    </location>
</feature>
<name>A0A395VC26_9FIRM</name>
<feature type="transmembrane region" description="Helical" evidence="6">
    <location>
        <begin position="53"/>
        <end position="72"/>
    </location>
</feature>
<dbReference type="PANTHER" id="PTHR30250">
    <property type="entry name" value="PST FAMILY PREDICTED COLANIC ACID TRANSPORTER"/>
    <property type="match status" value="1"/>
</dbReference>
<feature type="transmembrane region" description="Helical" evidence="6">
    <location>
        <begin position="251"/>
        <end position="269"/>
    </location>
</feature>
<feature type="transmembrane region" description="Helical" evidence="6">
    <location>
        <begin position="125"/>
        <end position="146"/>
    </location>
</feature>
<evidence type="ECO:0000256" key="4">
    <source>
        <dbReference type="ARBA" id="ARBA00022989"/>
    </source>
</evidence>
<feature type="transmembrane region" description="Helical" evidence="6">
    <location>
        <begin position="205"/>
        <end position="230"/>
    </location>
</feature>
<comment type="subcellular location">
    <subcellularLocation>
        <location evidence="1">Cell membrane</location>
        <topology evidence="1">Multi-pass membrane protein</topology>
    </subcellularLocation>
</comment>
<feature type="transmembrane region" description="Helical" evidence="6">
    <location>
        <begin position="439"/>
        <end position="458"/>
    </location>
</feature>
<feature type="transmembrane region" description="Helical" evidence="6">
    <location>
        <begin position="349"/>
        <end position="373"/>
    </location>
</feature>
<evidence type="ECO:0000313" key="8">
    <source>
        <dbReference type="Proteomes" id="UP000266172"/>
    </source>
</evidence>
<evidence type="ECO:0000256" key="5">
    <source>
        <dbReference type="ARBA" id="ARBA00023136"/>
    </source>
</evidence>
<dbReference type="Proteomes" id="UP000266172">
    <property type="component" value="Unassembled WGS sequence"/>
</dbReference>
<dbReference type="GO" id="GO:0005886">
    <property type="term" value="C:plasma membrane"/>
    <property type="evidence" value="ECO:0007669"/>
    <property type="project" value="UniProtKB-SubCell"/>
</dbReference>
<keyword evidence="2" id="KW-1003">Cell membrane</keyword>
<reference evidence="7 8" key="1">
    <citation type="submission" date="2018-08" db="EMBL/GenBank/DDBJ databases">
        <title>A genome reference for cultivated species of the human gut microbiota.</title>
        <authorList>
            <person name="Zou Y."/>
            <person name="Xue W."/>
            <person name="Luo G."/>
        </authorList>
    </citation>
    <scope>NUCLEOTIDE SEQUENCE [LARGE SCALE GENOMIC DNA]</scope>
    <source>
        <strain evidence="7 8">AF22-12AC</strain>
    </source>
</reference>
<organism evidence="7 8">
    <name type="scientific">Roseburia hominis</name>
    <dbReference type="NCBI Taxonomy" id="301301"/>
    <lineage>
        <taxon>Bacteria</taxon>
        <taxon>Bacillati</taxon>
        <taxon>Bacillota</taxon>
        <taxon>Clostridia</taxon>
        <taxon>Lachnospirales</taxon>
        <taxon>Lachnospiraceae</taxon>
        <taxon>Roseburia</taxon>
    </lineage>
</organism>
<dbReference type="RefSeq" id="WP_118096455.1">
    <property type="nucleotide sequence ID" value="NZ_JAQEDX010000001.1"/>
</dbReference>
<feature type="transmembrane region" description="Helical" evidence="6">
    <location>
        <begin position="416"/>
        <end position="433"/>
    </location>
</feature>
<proteinExistence type="predicted"/>
<dbReference type="EMBL" id="QRVL01000001">
    <property type="protein sequence ID" value="RGS42108.1"/>
    <property type="molecule type" value="Genomic_DNA"/>
</dbReference>
<gene>
    <name evidence="7" type="ORF">DWX93_01885</name>
</gene>